<dbReference type="Pfam" id="PF07693">
    <property type="entry name" value="KAP_NTPase"/>
    <property type="match status" value="1"/>
</dbReference>
<evidence type="ECO:0000313" key="2">
    <source>
        <dbReference type="EMBL" id="PMC54764.1"/>
    </source>
</evidence>
<proteinExistence type="predicted"/>
<comment type="caution">
    <text evidence="2">The sequence shown here is derived from an EMBL/GenBank/DDBJ whole genome shotgun (WGS) entry which is preliminary data.</text>
</comment>
<dbReference type="Proteomes" id="UP000235293">
    <property type="component" value="Unassembled WGS sequence"/>
</dbReference>
<gene>
    <name evidence="2" type="ORF">CJ213_01070</name>
</gene>
<name>A0A9X7FEP6_9BIFI</name>
<accession>A0A9X7FEP6</accession>
<organism evidence="2 3">
    <name type="scientific">Gardnerella swidsinskii</name>
    <dbReference type="NCBI Taxonomy" id="2792979"/>
    <lineage>
        <taxon>Bacteria</taxon>
        <taxon>Bacillati</taxon>
        <taxon>Actinomycetota</taxon>
        <taxon>Actinomycetes</taxon>
        <taxon>Bifidobacteriales</taxon>
        <taxon>Bifidobacteriaceae</taxon>
        <taxon>Gardnerella</taxon>
    </lineage>
</organism>
<dbReference type="InterPro" id="IPR052754">
    <property type="entry name" value="NTPase_KAP_P-loop"/>
</dbReference>
<dbReference type="InterPro" id="IPR011646">
    <property type="entry name" value="KAP_P-loop"/>
</dbReference>
<dbReference type="RefSeq" id="WP_102155163.1">
    <property type="nucleotide sequence ID" value="NZ_PNGY01000001.1"/>
</dbReference>
<dbReference type="AlphaFoldDB" id="A0A9X7FEP6"/>
<dbReference type="SUPFAM" id="SSF52540">
    <property type="entry name" value="P-loop containing nucleoside triphosphate hydrolases"/>
    <property type="match status" value="1"/>
</dbReference>
<dbReference type="PANTHER" id="PTHR22674:SF6">
    <property type="entry name" value="NTPASE KAP FAMILY P-LOOP DOMAIN-CONTAINING PROTEIN 1"/>
    <property type="match status" value="1"/>
</dbReference>
<dbReference type="PANTHER" id="PTHR22674">
    <property type="entry name" value="NTPASE, KAP FAMILY P-LOOP DOMAIN-CONTAINING 1"/>
    <property type="match status" value="1"/>
</dbReference>
<feature type="domain" description="KAP NTPase" evidence="1">
    <location>
        <begin position="22"/>
        <end position="336"/>
    </location>
</feature>
<evidence type="ECO:0000259" key="1">
    <source>
        <dbReference type="Pfam" id="PF07693"/>
    </source>
</evidence>
<reference evidence="2 3" key="1">
    <citation type="submission" date="2017-09" db="EMBL/GenBank/DDBJ databases">
        <title>Bacterial strain isolated from the female urinary microbiota.</title>
        <authorList>
            <person name="Thomas-White K."/>
            <person name="Kumar N."/>
            <person name="Forster S."/>
            <person name="Putonti C."/>
            <person name="Lawley T."/>
            <person name="Wolfe A.J."/>
        </authorList>
    </citation>
    <scope>NUCLEOTIDE SEQUENCE [LARGE SCALE GENOMIC DNA]</scope>
    <source>
        <strain evidence="2 3">UMB0411</strain>
    </source>
</reference>
<sequence>MSYVADKPIEKADEDLLGRFDFAKQFGKSICEYDSEDGLVIGLYGKWGSGKTSIINMAISEIPINEDEAKKVEKEKWYSKLYKRIRRFDTSQKTEEENQNNNPIIMRFSPWNYSDKNNLISLFFHELKNKLGVAKGEENKEKIGKAICQYSDIIDVSLFIPVVGPAIAPILKTIAKSKGAKLMQAPSLYEAKEKLCEALEDFNHKIIVFIDDIDRLTTPQIKDIFQLVKQVGDFPNIIYVLTMDREIVCNALSEYHNIDGDEYLKKIVQVSFEVPEIDKSLLPEILKNRLSGIIQKNDYEEKFENNNYFEKVLENCVNPYIKNIRDVNRLINAFQFKYDALWKETSFVDLLAITAIEIFEPKLYEWIAYNKNMLCECKEHSYLMIENDDNKYLKQCNEKFSNLGFDFNRVIDILSTLFTRFAKDINKDSFVKDFTKKHSTKYQSEEELTSKMRVGSAEKFDLYFSFNLSSIKIPREEIIKCVNDYNYFTLRQKIKNFNKDGNIILFLDNIKALVLDNKILNNRLALVASELFELQYEFKDPYPSVFYNTSAAEYSEHILLNIVACIDKENDRYEIISSAVQNINKYNIGTTSTIIRDIGFAYKKYGCEDERKDFQFINLKHLADIEKIYATKIKSISYSEDILNSYQFCVAFYVWKCIDKESAISYVKNIFNNEKNKLKFLCLTTYNSLTGWKFYSENCFNLVSEEEFYDSIKNFDKSRLDEFTKEEQIILASFTINYENRDNDHFLHAQEKQAIELIEKWKSESKSN</sequence>
<dbReference type="Gene3D" id="3.40.50.300">
    <property type="entry name" value="P-loop containing nucleotide triphosphate hydrolases"/>
    <property type="match status" value="1"/>
</dbReference>
<evidence type="ECO:0000313" key="3">
    <source>
        <dbReference type="Proteomes" id="UP000235293"/>
    </source>
</evidence>
<dbReference type="InterPro" id="IPR027417">
    <property type="entry name" value="P-loop_NTPase"/>
</dbReference>
<protein>
    <submittedName>
        <fullName evidence="2">ATPase</fullName>
    </submittedName>
</protein>
<dbReference type="EMBL" id="PNGY01000001">
    <property type="protein sequence ID" value="PMC54764.1"/>
    <property type="molecule type" value="Genomic_DNA"/>
</dbReference>